<organism evidence="3 4">
    <name type="scientific">Apiospora arundinis</name>
    <dbReference type="NCBI Taxonomy" id="335852"/>
    <lineage>
        <taxon>Eukaryota</taxon>
        <taxon>Fungi</taxon>
        <taxon>Dikarya</taxon>
        <taxon>Ascomycota</taxon>
        <taxon>Pezizomycotina</taxon>
        <taxon>Sordariomycetes</taxon>
        <taxon>Xylariomycetidae</taxon>
        <taxon>Amphisphaeriales</taxon>
        <taxon>Apiosporaceae</taxon>
        <taxon>Apiospora</taxon>
    </lineage>
</organism>
<protein>
    <submittedName>
        <fullName evidence="3">Cupin 2 domain protein</fullName>
    </submittedName>
</protein>
<feature type="domain" description="Cupin type-2" evidence="2">
    <location>
        <begin position="83"/>
        <end position="149"/>
    </location>
</feature>
<gene>
    <name evidence="3" type="ORF">PGQ11_006778</name>
</gene>
<evidence type="ECO:0000313" key="4">
    <source>
        <dbReference type="Proteomes" id="UP001390339"/>
    </source>
</evidence>
<dbReference type="SUPFAM" id="SSF51182">
    <property type="entry name" value="RmlC-like cupins"/>
    <property type="match status" value="1"/>
</dbReference>
<keyword evidence="4" id="KW-1185">Reference proteome</keyword>
<dbReference type="InterPro" id="IPR014710">
    <property type="entry name" value="RmlC-like_jellyroll"/>
</dbReference>
<evidence type="ECO:0000313" key="3">
    <source>
        <dbReference type="EMBL" id="KAK8868200.1"/>
    </source>
</evidence>
<dbReference type="InterPro" id="IPR011051">
    <property type="entry name" value="RmlC_Cupin_sf"/>
</dbReference>
<evidence type="ECO:0000256" key="1">
    <source>
        <dbReference type="SAM" id="MobiDB-lite"/>
    </source>
</evidence>
<proteinExistence type="predicted"/>
<dbReference type="EMBL" id="JAPCWZ010000004">
    <property type="protein sequence ID" value="KAK8868200.1"/>
    <property type="molecule type" value="Genomic_DNA"/>
</dbReference>
<accession>A0ABR2IU82</accession>
<sequence>MSQPTNPRLVITGHTEDGTSVFHADKAVEAFSPFGPSMSSFSTFDTRGSVPVSNNNDNDDGNSSAAAPKLPRCPPDGVLFCVTNIPPRYSVPLHRTQSLDYCIVMSGEIVLALDGGEEKAVGAGEFIIQGGANHRWINRTDETCRIAFVMVGADKVTLGDGTVLEETVFKGPAKSESAN</sequence>
<dbReference type="Gene3D" id="2.60.120.10">
    <property type="entry name" value="Jelly Rolls"/>
    <property type="match status" value="1"/>
</dbReference>
<dbReference type="PANTHER" id="PTHR36156:SF2">
    <property type="entry name" value="CUPIN TYPE-2 DOMAIN-CONTAINING PROTEIN"/>
    <property type="match status" value="1"/>
</dbReference>
<reference evidence="3 4" key="1">
    <citation type="journal article" date="2024" name="IMA Fungus">
        <title>Apiospora arundinis, a panoply of carbohydrate-active enzymes and secondary metabolites.</title>
        <authorList>
            <person name="Sorensen T."/>
            <person name="Petersen C."/>
            <person name="Muurmann A.T."/>
            <person name="Christiansen J.V."/>
            <person name="Brundto M.L."/>
            <person name="Overgaard C.K."/>
            <person name="Boysen A.T."/>
            <person name="Wollenberg R.D."/>
            <person name="Larsen T.O."/>
            <person name="Sorensen J.L."/>
            <person name="Nielsen K.L."/>
            <person name="Sondergaard T.E."/>
        </authorList>
    </citation>
    <scope>NUCLEOTIDE SEQUENCE [LARGE SCALE GENOMIC DNA]</scope>
    <source>
        <strain evidence="3 4">AAU 773</strain>
    </source>
</reference>
<name>A0ABR2IU82_9PEZI</name>
<dbReference type="InterPro" id="IPR013096">
    <property type="entry name" value="Cupin_2"/>
</dbReference>
<dbReference type="CDD" id="cd02231">
    <property type="entry name" value="cupin_BLL6423-like"/>
    <property type="match status" value="1"/>
</dbReference>
<evidence type="ECO:0000259" key="2">
    <source>
        <dbReference type="Pfam" id="PF07883"/>
    </source>
</evidence>
<dbReference type="Pfam" id="PF07883">
    <property type="entry name" value="Cupin_2"/>
    <property type="match status" value="1"/>
</dbReference>
<dbReference type="Proteomes" id="UP001390339">
    <property type="component" value="Unassembled WGS sequence"/>
</dbReference>
<feature type="region of interest" description="Disordered" evidence="1">
    <location>
        <begin position="49"/>
        <end position="69"/>
    </location>
</feature>
<feature type="compositionally biased region" description="Low complexity" evidence="1">
    <location>
        <begin position="53"/>
        <end position="67"/>
    </location>
</feature>
<dbReference type="InterPro" id="IPR047142">
    <property type="entry name" value="OryJ/VirC-like"/>
</dbReference>
<dbReference type="PANTHER" id="PTHR36156">
    <property type="entry name" value="SLR2101 PROTEIN"/>
    <property type="match status" value="1"/>
</dbReference>
<comment type="caution">
    <text evidence="3">The sequence shown here is derived from an EMBL/GenBank/DDBJ whole genome shotgun (WGS) entry which is preliminary data.</text>
</comment>